<dbReference type="OMA" id="NDTRPRM"/>
<sequence length="80" mass="9069">MRDMPSKFVEILDPSDNLRSSNSDVRLEDVLADHEAIVTTRPRSATKTSDRSDRDNSSSPAQRWKRLSTILITPRRPSTS</sequence>
<keyword evidence="3" id="KW-1185">Reference proteome</keyword>
<evidence type="ECO:0000313" key="3">
    <source>
        <dbReference type="Proteomes" id="UP000234474"/>
    </source>
</evidence>
<dbReference type="EMBL" id="MSZS01000002">
    <property type="protein sequence ID" value="PKX97712.1"/>
    <property type="molecule type" value="Genomic_DNA"/>
</dbReference>
<proteinExistence type="predicted"/>
<dbReference type="VEuPathDB" id="FungiDB:P174DRAFT_116250"/>
<organism evidence="2 3">
    <name type="scientific">Aspergillus novofumigatus (strain IBT 16806)</name>
    <dbReference type="NCBI Taxonomy" id="1392255"/>
    <lineage>
        <taxon>Eukaryota</taxon>
        <taxon>Fungi</taxon>
        <taxon>Dikarya</taxon>
        <taxon>Ascomycota</taxon>
        <taxon>Pezizomycotina</taxon>
        <taxon>Eurotiomycetes</taxon>
        <taxon>Eurotiomycetidae</taxon>
        <taxon>Eurotiales</taxon>
        <taxon>Aspergillaceae</taxon>
        <taxon>Aspergillus</taxon>
        <taxon>Aspergillus subgen. Fumigati</taxon>
    </lineage>
</organism>
<dbReference type="Proteomes" id="UP000234474">
    <property type="component" value="Unassembled WGS sequence"/>
</dbReference>
<dbReference type="OrthoDB" id="4201296at2759"/>
<gene>
    <name evidence="2" type="ORF">P174DRAFT_116250</name>
</gene>
<dbReference type="AlphaFoldDB" id="A0A2I1CJA7"/>
<evidence type="ECO:0000256" key="1">
    <source>
        <dbReference type="SAM" id="MobiDB-lite"/>
    </source>
</evidence>
<evidence type="ECO:0000313" key="2">
    <source>
        <dbReference type="EMBL" id="PKX97712.1"/>
    </source>
</evidence>
<name>A0A2I1CJA7_ASPN1</name>
<dbReference type="RefSeq" id="XP_024686307.1">
    <property type="nucleotide sequence ID" value="XM_024821047.1"/>
</dbReference>
<protein>
    <submittedName>
        <fullName evidence="2">Uncharacterized protein</fullName>
    </submittedName>
</protein>
<reference evidence="3" key="1">
    <citation type="journal article" date="2018" name="Proc. Natl. Acad. Sci. U.S.A.">
        <title>Linking secondary metabolites to gene clusters through genome sequencing of six diverse Aspergillus species.</title>
        <authorList>
            <person name="Kaerboelling I."/>
            <person name="Vesth T.C."/>
            <person name="Frisvad J.C."/>
            <person name="Nybo J.L."/>
            <person name="Theobald S."/>
            <person name="Kuo A."/>
            <person name="Bowyer P."/>
            <person name="Matsuda Y."/>
            <person name="Mondo S."/>
            <person name="Lyhne E.K."/>
            <person name="Kogle M.E."/>
            <person name="Clum A."/>
            <person name="Lipzen A."/>
            <person name="Salamov A."/>
            <person name="Ngan C.Y."/>
            <person name="Daum C."/>
            <person name="Chiniquy J."/>
            <person name="Barry K."/>
            <person name="LaButti K."/>
            <person name="Haridas S."/>
            <person name="Simmons B.A."/>
            <person name="Magnuson J.K."/>
            <person name="Mortensen U.H."/>
            <person name="Larsen T.O."/>
            <person name="Grigoriev I.V."/>
            <person name="Baker S.E."/>
            <person name="Andersen M.R."/>
        </authorList>
    </citation>
    <scope>NUCLEOTIDE SEQUENCE [LARGE SCALE GENOMIC DNA]</scope>
    <source>
        <strain evidence="3">IBT 16806</strain>
    </source>
</reference>
<dbReference type="STRING" id="1392255.A0A2I1CJA7"/>
<feature type="region of interest" description="Disordered" evidence="1">
    <location>
        <begin position="36"/>
        <end position="80"/>
    </location>
</feature>
<accession>A0A2I1CJA7</accession>
<comment type="caution">
    <text evidence="2">The sequence shown here is derived from an EMBL/GenBank/DDBJ whole genome shotgun (WGS) entry which is preliminary data.</text>
</comment>
<dbReference type="GeneID" id="36528373"/>